<feature type="compositionally biased region" description="Polar residues" evidence="2">
    <location>
        <begin position="1051"/>
        <end position="1065"/>
    </location>
</feature>
<dbReference type="PANTHER" id="PTHR10063:SF0">
    <property type="entry name" value="TUBERIN"/>
    <property type="match status" value="1"/>
</dbReference>
<proteinExistence type="predicted"/>
<feature type="region of interest" description="Disordered" evidence="2">
    <location>
        <begin position="29"/>
        <end position="54"/>
    </location>
</feature>
<protein>
    <recommendedName>
        <fullName evidence="3">Rap-GAP domain-containing protein</fullName>
    </recommendedName>
</protein>
<dbReference type="Pfam" id="PF03542">
    <property type="entry name" value="Tuberin"/>
    <property type="match status" value="1"/>
</dbReference>
<dbReference type="Proteomes" id="UP001610335">
    <property type="component" value="Unassembled WGS sequence"/>
</dbReference>
<dbReference type="InterPro" id="IPR027107">
    <property type="entry name" value="Tuberin/Ral-act_asu"/>
</dbReference>
<accession>A0ABR4IKC8</accession>
<dbReference type="EMBL" id="JBFXLS010000021">
    <property type="protein sequence ID" value="KAL2828226.1"/>
    <property type="molecule type" value="Genomic_DNA"/>
</dbReference>
<evidence type="ECO:0000256" key="1">
    <source>
        <dbReference type="ARBA" id="ARBA00022468"/>
    </source>
</evidence>
<feature type="region of interest" description="Disordered" evidence="2">
    <location>
        <begin position="742"/>
        <end position="796"/>
    </location>
</feature>
<feature type="domain" description="Rap-GAP" evidence="3">
    <location>
        <begin position="1273"/>
        <end position="1509"/>
    </location>
</feature>
<feature type="compositionally biased region" description="Polar residues" evidence="2">
    <location>
        <begin position="1507"/>
        <end position="1529"/>
    </location>
</feature>
<reference evidence="4 5" key="1">
    <citation type="submission" date="2024-07" db="EMBL/GenBank/DDBJ databases">
        <title>Section-level genome sequencing and comparative genomics of Aspergillus sections Usti and Cavernicolus.</title>
        <authorList>
            <consortium name="Lawrence Berkeley National Laboratory"/>
            <person name="Nybo J.L."/>
            <person name="Vesth T.C."/>
            <person name="Theobald S."/>
            <person name="Frisvad J.C."/>
            <person name="Larsen T.O."/>
            <person name="Kjaerboelling I."/>
            <person name="Rothschild-Mancinelli K."/>
            <person name="Lyhne E.K."/>
            <person name="Kogle M.E."/>
            <person name="Barry K."/>
            <person name="Clum A."/>
            <person name="Na H."/>
            <person name="Ledsgaard L."/>
            <person name="Lin J."/>
            <person name="Lipzen A."/>
            <person name="Kuo A."/>
            <person name="Riley R."/>
            <person name="Mondo S."/>
            <person name="LaButti K."/>
            <person name="Haridas S."/>
            <person name="Pangalinan J."/>
            <person name="Salamov A.A."/>
            <person name="Simmons B.A."/>
            <person name="Magnuson J.K."/>
            <person name="Chen J."/>
            <person name="Drula E."/>
            <person name="Henrissat B."/>
            <person name="Wiebenga A."/>
            <person name="Lubbers R.J."/>
            <person name="Gomes A.C."/>
            <person name="Makela M.R."/>
            <person name="Stajich J."/>
            <person name="Grigoriev I.V."/>
            <person name="Mortensen U.H."/>
            <person name="De vries R.P."/>
            <person name="Baker S.E."/>
            <person name="Andersen M.R."/>
        </authorList>
    </citation>
    <scope>NUCLEOTIDE SEQUENCE [LARGE SCALE GENOMIC DNA]</scope>
    <source>
        <strain evidence="4 5">CBS 600.67</strain>
    </source>
</reference>
<feature type="compositionally biased region" description="Low complexity" evidence="2">
    <location>
        <begin position="29"/>
        <end position="45"/>
    </location>
</feature>
<dbReference type="PROSITE" id="PS50085">
    <property type="entry name" value="RAPGAP"/>
    <property type="match status" value="1"/>
</dbReference>
<comment type="caution">
    <text evidence="4">The sequence shown here is derived from an EMBL/GenBank/DDBJ whole genome shotgun (WGS) entry which is preliminary data.</text>
</comment>
<dbReference type="InterPro" id="IPR024584">
    <property type="entry name" value="Tuberin_N"/>
</dbReference>
<dbReference type="SUPFAM" id="SSF48371">
    <property type="entry name" value="ARM repeat"/>
    <property type="match status" value="1"/>
</dbReference>
<dbReference type="InterPro" id="IPR018515">
    <property type="entry name" value="Tuberin-type_domain"/>
</dbReference>
<organism evidence="4 5">
    <name type="scientific">Aspergillus cavernicola</name>
    <dbReference type="NCBI Taxonomy" id="176166"/>
    <lineage>
        <taxon>Eukaryota</taxon>
        <taxon>Fungi</taxon>
        <taxon>Dikarya</taxon>
        <taxon>Ascomycota</taxon>
        <taxon>Pezizomycotina</taxon>
        <taxon>Eurotiomycetes</taxon>
        <taxon>Eurotiomycetidae</taxon>
        <taxon>Eurotiales</taxon>
        <taxon>Aspergillaceae</taxon>
        <taxon>Aspergillus</taxon>
        <taxon>Aspergillus subgen. Nidulantes</taxon>
    </lineage>
</organism>
<feature type="compositionally biased region" description="Low complexity" evidence="2">
    <location>
        <begin position="776"/>
        <end position="792"/>
    </location>
</feature>
<dbReference type="Gene3D" id="3.40.50.11210">
    <property type="entry name" value="Rap/Ran-GAP"/>
    <property type="match status" value="1"/>
</dbReference>
<evidence type="ECO:0000313" key="4">
    <source>
        <dbReference type="EMBL" id="KAL2828226.1"/>
    </source>
</evidence>
<name>A0ABR4IKC8_9EURO</name>
<evidence type="ECO:0000256" key="2">
    <source>
        <dbReference type="SAM" id="MobiDB-lite"/>
    </source>
</evidence>
<keyword evidence="1" id="KW-0343">GTPase activation</keyword>
<dbReference type="Pfam" id="PF11864">
    <property type="entry name" value="DUF3384"/>
    <property type="match status" value="1"/>
</dbReference>
<evidence type="ECO:0000313" key="5">
    <source>
        <dbReference type="Proteomes" id="UP001610335"/>
    </source>
</evidence>
<dbReference type="SUPFAM" id="SSF111347">
    <property type="entry name" value="Rap/Ran-GAP"/>
    <property type="match status" value="1"/>
</dbReference>
<feature type="region of interest" description="Disordered" evidence="2">
    <location>
        <begin position="1505"/>
        <end position="1529"/>
    </location>
</feature>
<evidence type="ECO:0000259" key="3">
    <source>
        <dbReference type="PROSITE" id="PS50085"/>
    </source>
</evidence>
<feature type="region of interest" description="Disordered" evidence="2">
    <location>
        <begin position="1050"/>
        <end position="1081"/>
    </location>
</feature>
<dbReference type="InterPro" id="IPR000331">
    <property type="entry name" value="Rap/Ran_GAP_dom"/>
</dbReference>
<dbReference type="Pfam" id="PF02145">
    <property type="entry name" value="Rap_GAP"/>
    <property type="match status" value="1"/>
</dbReference>
<keyword evidence="5" id="KW-1185">Reference proteome</keyword>
<sequence>MSSDDASPPSRSKYSTSSFAGVFRSISSSRTKSSSAASLSDSSDSPPQPTDGYTYNWSTIGINSMHRGSVVSSSSDASGARDFETSIKILAQTQHISHASDEAEQVAKSLQWYTPEQALALWEVGSHLIHHVASPEARRGGSLLLASISTRQDLSPAARRIIFDTISSDSDSDVIPARAQSLISLSDHGRRLEFATSSLLPLISSFIVPLYEVISSARSKARKAKVGKANGLAYEDSVFDELLQFAVDLITLQRRQPESVEVQDLLNQIFTICRKTSVAADIKHSLAVIDAVILYGDVPGGSFVPMLELLCSIHASVRALSGPTSRAVRNLAKSRRQTEMLDTLYSFLLDSSGDHSQNLNVLRGVVYVFTDLIRAHGQDGIVQLQFERLIDSLQVVIKKDDGRLEADILELCLNALEGEFAQVTLKQNWTGFVKLLNLCSTRIAEEPEANATPTPSPESPHSKGIIIDEAKPSILTNIIQIASAVGSLWDGLNPHQRLDITNFLMNVCEHIEPTQAELLLNTMRSEKLCDPQTSGWAQSCRTVIKCFIRAQSKPADIRIMALESFKEAFTSYEALALFQKEGLLELMLETFKDEGSILFLESLISFVVDNIVPACDDTTFKYLIDIISSPMTEDPSLDEPDSLSVSSPEGRSLSLGLEVSLANVCSVGLVKIFLRSLNLSAFKAVAVYEALLKIAESPGRPLDARLTSLKMLFRLRSDSSGSIIVISVSENDFRMSVSGRTIDSSSLANDTEDPVGDNGADNDYGLTVPQRRHPTRGSSSSALSRSTGRSTSYSQRVPKLSHPVWAYTTPQVLPEEPPGGSSPFVYAYATPNTSSHVESEPAQEIALKASVWLETIIMLLQRETNWDIYSYVLTHLAPQLQNKDFFSNAAPQIKLLRSVLCDQIKNDSFREPPASTGVKKSDVAGYIFESLCVLISYHEHFAKSEEDELVRSFMMGIIGSWGGTSRGCIHALSVCCQEIPLSVTKSLNGILDKISKVITLSNLAVHILEFLALLARLPDVYVNLREEEIRTVFGICIRLLQTSREHRLKTSESPTRIAQGATRSGSVGRENAALPSSEVSDPSIQDTMSRYIYTSTHHVMVFWFLSLKLQDRAKHVNWISSRLIFKDEHGKETVEEQSQVFLDLMQRTAFSDLGETVPFDTFPPSPEDGLSVKKSWIVGMSIFTVETAGVSGLTQVTKRQASGTTYAVYQQRTAPILPHQVAATHDAHLHSDNMLTTVLPSHIMLQFMATAFPTPTAIQPIPLPDDDMTRRALNTFDRNDIVDGHKIGVIYIDDGQTSEAEILSNTVGSPDYEYFLSGLGTKVSLTGARFNTQGLHPEMDGGFTYAWRDRVTEIVYHVTTMMPTKFDSDPSCIAKKSHIGNDFVNIIFNRSNTPFNFNTIPSQFNFFNIVISPVSRLAEGDKTASSGASDPANTFYSVKVMSKPGFPEISPAASPKIISGKNLAPFVRILALNASVFSLVWNSEGEHISSWRNRLREIKRLRERALESQSQNPDTVDATYPTQRRNTKANIFSEEVPVRSNSGKSELATDWNAAADANILQNLDFSRWAR</sequence>
<dbReference type="InterPro" id="IPR016024">
    <property type="entry name" value="ARM-type_fold"/>
</dbReference>
<dbReference type="InterPro" id="IPR035974">
    <property type="entry name" value="Rap/Ran-GAP_sf"/>
</dbReference>
<gene>
    <name evidence="4" type="ORF">BDW59DRAFT_143379</name>
</gene>
<dbReference type="PANTHER" id="PTHR10063">
    <property type="entry name" value="TUBERIN"/>
    <property type="match status" value="1"/>
</dbReference>